<accession>A0A1H9WZE8</accession>
<dbReference type="InterPro" id="IPR027417">
    <property type="entry name" value="P-loop_NTPase"/>
</dbReference>
<sequence length="250" mass="28987">MTDQTAAQRFKGRRFVIIGLPRSGTTYLMTLLNAHRDILCSGEQFNPHAIVGVHGKDTNPNAVWGRDKGPVWFMRRFFETHEDEGHARVGFKFMIGHNIRVLKALAEDEDLALIYVHRENKLAQVSSLIKAAGSRNWAQVKPDSRVDEKIKAGPRQISHRWHEYETFDHLFSSWFEGLPHHKLALEYRDMFADGFEERICDFLGVRHDRKMKSPLVKQGSNTILDRFEDPAAIERYFRSLGLGRWLDDEI</sequence>
<feature type="domain" description="Sulphotransferase Stf0" evidence="1">
    <location>
        <begin position="112"/>
        <end position="210"/>
    </location>
</feature>
<protein>
    <submittedName>
        <fullName evidence="2">LPS sulfotransferase NodH</fullName>
    </submittedName>
</protein>
<proteinExistence type="predicted"/>
<dbReference type="OrthoDB" id="9800698at2"/>
<dbReference type="InterPro" id="IPR024628">
    <property type="entry name" value="Sulfotransferase_Stf0_dom"/>
</dbReference>
<dbReference type="STRING" id="641238.SAMN04490244_11530"/>
<keyword evidence="2" id="KW-0808">Transferase</keyword>
<gene>
    <name evidence="2" type="ORF">SAMN04490244_11530</name>
</gene>
<organism evidence="2 3">
    <name type="scientific">Tranquillimonas rosea</name>
    <dbReference type="NCBI Taxonomy" id="641238"/>
    <lineage>
        <taxon>Bacteria</taxon>
        <taxon>Pseudomonadati</taxon>
        <taxon>Pseudomonadota</taxon>
        <taxon>Alphaproteobacteria</taxon>
        <taxon>Rhodobacterales</taxon>
        <taxon>Roseobacteraceae</taxon>
        <taxon>Tranquillimonas</taxon>
    </lineage>
</organism>
<evidence type="ECO:0000259" key="1">
    <source>
        <dbReference type="Pfam" id="PF09037"/>
    </source>
</evidence>
<dbReference type="SUPFAM" id="SSF52540">
    <property type="entry name" value="P-loop containing nucleoside triphosphate hydrolases"/>
    <property type="match status" value="1"/>
</dbReference>
<evidence type="ECO:0000313" key="2">
    <source>
        <dbReference type="EMBL" id="SES39225.1"/>
    </source>
</evidence>
<name>A0A1H9WZE8_9RHOB</name>
<dbReference type="Pfam" id="PF09037">
    <property type="entry name" value="Sulphotransf"/>
    <property type="match status" value="1"/>
</dbReference>
<dbReference type="AlphaFoldDB" id="A0A1H9WZE8"/>
<dbReference type="RefSeq" id="WP_092696120.1">
    <property type="nucleotide sequence ID" value="NZ_FOGU01000015.1"/>
</dbReference>
<evidence type="ECO:0000313" key="3">
    <source>
        <dbReference type="Proteomes" id="UP000198885"/>
    </source>
</evidence>
<dbReference type="Pfam" id="PF13469">
    <property type="entry name" value="Sulfotransfer_3"/>
    <property type="match status" value="1"/>
</dbReference>
<keyword evidence="3" id="KW-1185">Reference proteome</keyword>
<dbReference type="GO" id="GO:0016740">
    <property type="term" value="F:transferase activity"/>
    <property type="evidence" value="ECO:0007669"/>
    <property type="project" value="UniProtKB-KW"/>
</dbReference>
<dbReference type="Gene3D" id="3.40.50.300">
    <property type="entry name" value="P-loop containing nucleotide triphosphate hydrolases"/>
    <property type="match status" value="1"/>
</dbReference>
<dbReference type="EMBL" id="FOGU01000015">
    <property type="protein sequence ID" value="SES39225.1"/>
    <property type="molecule type" value="Genomic_DNA"/>
</dbReference>
<dbReference type="Proteomes" id="UP000198885">
    <property type="component" value="Unassembled WGS sequence"/>
</dbReference>
<reference evidence="2 3" key="1">
    <citation type="submission" date="2016-10" db="EMBL/GenBank/DDBJ databases">
        <authorList>
            <person name="de Groot N.N."/>
        </authorList>
    </citation>
    <scope>NUCLEOTIDE SEQUENCE [LARGE SCALE GENOMIC DNA]</scope>
    <source>
        <strain evidence="2 3">DSM 23042</strain>
    </source>
</reference>